<evidence type="ECO:0000313" key="11">
    <source>
        <dbReference type="Proteomes" id="UP000041254"/>
    </source>
</evidence>
<feature type="repeat" description="ANK" evidence="6">
    <location>
        <begin position="470"/>
        <end position="502"/>
    </location>
</feature>
<dbReference type="PROSITE" id="PS50088">
    <property type="entry name" value="ANK_REPEAT"/>
    <property type="match status" value="2"/>
</dbReference>
<dbReference type="EMBL" id="CDMY01000563">
    <property type="protein sequence ID" value="CEM23290.1"/>
    <property type="molecule type" value="Genomic_DNA"/>
</dbReference>
<evidence type="ECO:0000259" key="9">
    <source>
        <dbReference type="PROSITE" id="PS50011"/>
    </source>
</evidence>
<keyword evidence="5 7" id="KW-0067">ATP-binding</keyword>
<dbReference type="PROSITE" id="PS00107">
    <property type="entry name" value="PROTEIN_KINASE_ATP"/>
    <property type="match status" value="1"/>
</dbReference>
<dbReference type="InterPro" id="IPR000719">
    <property type="entry name" value="Prot_kinase_dom"/>
</dbReference>
<dbReference type="OMA" id="NAGHLEC"/>
<evidence type="ECO:0000256" key="1">
    <source>
        <dbReference type="ARBA" id="ARBA00005843"/>
    </source>
</evidence>
<evidence type="ECO:0000256" key="8">
    <source>
        <dbReference type="SAM" id="MobiDB-lite"/>
    </source>
</evidence>
<keyword evidence="6" id="KW-0040">ANK repeat</keyword>
<dbReference type="SUPFAM" id="SSF48403">
    <property type="entry name" value="Ankyrin repeat"/>
    <property type="match status" value="1"/>
</dbReference>
<dbReference type="SUPFAM" id="SSF56112">
    <property type="entry name" value="Protein kinase-like (PK-like)"/>
    <property type="match status" value="1"/>
</dbReference>
<keyword evidence="3 7" id="KW-0547">Nucleotide-binding</keyword>
<dbReference type="SMART" id="SM00248">
    <property type="entry name" value="ANK"/>
    <property type="match status" value="5"/>
</dbReference>
<dbReference type="Pfam" id="PF12796">
    <property type="entry name" value="Ank_2"/>
    <property type="match status" value="2"/>
</dbReference>
<accession>A0A0G4G5G4</accession>
<dbReference type="PROSITE" id="PS50297">
    <property type="entry name" value="ANK_REP_REGION"/>
    <property type="match status" value="2"/>
</dbReference>
<dbReference type="VEuPathDB" id="CryptoDB:Vbra_9661"/>
<dbReference type="CDD" id="cd13999">
    <property type="entry name" value="STKc_MAP3K-like"/>
    <property type="match status" value="1"/>
</dbReference>
<dbReference type="AlphaFoldDB" id="A0A0G4G5G4"/>
<dbReference type="PhylomeDB" id="A0A0G4G5G4"/>
<evidence type="ECO:0000256" key="7">
    <source>
        <dbReference type="PROSITE-ProRule" id="PRU10141"/>
    </source>
</evidence>
<keyword evidence="11" id="KW-1185">Reference proteome</keyword>
<evidence type="ECO:0000256" key="2">
    <source>
        <dbReference type="ARBA" id="ARBA00022679"/>
    </source>
</evidence>
<organism evidence="10 11">
    <name type="scientific">Vitrella brassicaformis (strain CCMP3155)</name>
    <dbReference type="NCBI Taxonomy" id="1169540"/>
    <lineage>
        <taxon>Eukaryota</taxon>
        <taxon>Sar</taxon>
        <taxon>Alveolata</taxon>
        <taxon>Colpodellida</taxon>
        <taxon>Vitrellaceae</taxon>
        <taxon>Vitrella</taxon>
    </lineage>
</organism>
<dbReference type="InterPro" id="IPR008271">
    <property type="entry name" value="Ser/Thr_kinase_AS"/>
</dbReference>
<dbReference type="InterPro" id="IPR036770">
    <property type="entry name" value="Ankyrin_rpt-contain_sf"/>
</dbReference>
<dbReference type="OrthoDB" id="339325at2759"/>
<feature type="region of interest" description="Disordered" evidence="8">
    <location>
        <begin position="302"/>
        <end position="359"/>
    </location>
</feature>
<protein>
    <recommendedName>
        <fullName evidence="9">Protein kinase domain-containing protein</fullName>
    </recommendedName>
</protein>
<dbReference type="InParanoid" id="A0A0G4G5G4"/>
<feature type="compositionally biased region" description="Polar residues" evidence="8">
    <location>
        <begin position="316"/>
        <end position="339"/>
    </location>
</feature>
<dbReference type="GO" id="GO:0005524">
    <property type="term" value="F:ATP binding"/>
    <property type="evidence" value="ECO:0007669"/>
    <property type="project" value="UniProtKB-UniRule"/>
</dbReference>
<feature type="domain" description="Protein kinase" evidence="9">
    <location>
        <begin position="13"/>
        <end position="268"/>
    </location>
</feature>
<feature type="binding site" evidence="7">
    <location>
        <position position="40"/>
    </location>
    <ligand>
        <name>ATP</name>
        <dbReference type="ChEBI" id="CHEBI:30616"/>
    </ligand>
</feature>
<dbReference type="Pfam" id="PF00069">
    <property type="entry name" value="Pkinase"/>
    <property type="match status" value="1"/>
</dbReference>
<keyword evidence="4" id="KW-0418">Kinase</keyword>
<dbReference type="InterPro" id="IPR011009">
    <property type="entry name" value="Kinase-like_dom_sf"/>
</dbReference>
<evidence type="ECO:0000256" key="4">
    <source>
        <dbReference type="ARBA" id="ARBA00022777"/>
    </source>
</evidence>
<dbReference type="Proteomes" id="UP000041254">
    <property type="component" value="Unassembled WGS sequence"/>
</dbReference>
<dbReference type="InterPro" id="IPR051681">
    <property type="entry name" value="Ser/Thr_Kinases-Pseudokinases"/>
</dbReference>
<proteinExistence type="inferred from homology"/>
<dbReference type="PANTHER" id="PTHR44329">
    <property type="entry name" value="SERINE/THREONINE-PROTEIN KINASE TNNI3K-RELATED"/>
    <property type="match status" value="1"/>
</dbReference>
<dbReference type="STRING" id="1169540.A0A0G4G5G4"/>
<dbReference type="GO" id="GO:0004674">
    <property type="term" value="F:protein serine/threonine kinase activity"/>
    <property type="evidence" value="ECO:0007669"/>
    <property type="project" value="TreeGrafter"/>
</dbReference>
<reference evidence="10 11" key="1">
    <citation type="submission" date="2014-11" db="EMBL/GenBank/DDBJ databases">
        <authorList>
            <person name="Zhu J."/>
            <person name="Qi W."/>
            <person name="Song R."/>
        </authorList>
    </citation>
    <scope>NUCLEOTIDE SEQUENCE [LARGE SCALE GENOMIC DNA]</scope>
</reference>
<dbReference type="SMART" id="SM00220">
    <property type="entry name" value="S_TKc"/>
    <property type="match status" value="1"/>
</dbReference>
<gene>
    <name evidence="10" type="ORF">Vbra_9661</name>
</gene>
<evidence type="ECO:0000256" key="6">
    <source>
        <dbReference type="PROSITE-ProRule" id="PRU00023"/>
    </source>
</evidence>
<dbReference type="Gene3D" id="1.10.510.10">
    <property type="entry name" value="Transferase(Phosphotransferase) domain 1"/>
    <property type="match status" value="1"/>
</dbReference>
<evidence type="ECO:0000256" key="5">
    <source>
        <dbReference type="ARBA" id="ARBA00022840"/>
    </source>
</evidence>
<dbReference type="PROSITE" id="PS50011">
    <property type="entry name" value="PROTEIN_KINASE_DOM"/>
    <property type="match status" value="1"/>
</dbReference>
<dbReference type="PANTHER" id="PTHR44329:SF288">
    <property type="entry name" value="MITOGEN-ACTIVATED PROTEIN KINASE KINASE KINASE 20"/>
    <property type="match status" value="1"/>
</dbReference>
<feature type="compositionally biased region" description="Polar residues" evidence="8">
    <location>
        <begin position="348"/>
        <end position="359"/>
    </location>
</feature>
<dbReference type="Gene3D" id="1.25.40.20">
    <property type="entry name" value="Ankyrin repeat-containing domain"/>
    <property type="match status" value="1"/>
</dbReference>
<dbReference type="PROSITE" id="PS00108">
    <property type="entry name" value="PROTEIN_KINASE_ST"/>
    <property type="match status" value="1"/>
</dbReference>
<evidence type="ECO:0000313" key="10">
    <source>
        <dbReference type="EMBL" id="CEM23290.1"/>
    </source>
</evidence>
<name>A0A0G4G5G4_VITBC</name>
<feature type="repeat" description="ANK" evidence="6">
    <location>
        <begin position="505"/>
        <end position="526"/>
    </location>
</feature>
<sequence length="537" mass="58128">MAADLVIDPKDLTVGDKELGSGGFGVVFRGELRGRPVAVKIYKGNEELDRESQFMEVLREALPMIQLRHPNIVQLLGICRHDKHGLMIVIELCEGGSLASYLAKNGPLPPDVRDRFAKQICEGVQYLHDNHIVHRDLKPENILLDKGHNIKISDFGMIRSSDRKTTLTAVGGTPNFMPPEGFEVDLDKLTVKAAIWALGRILGQIHGGRPAFEGKGILQISRKVVDKKEIPDIPVSLPPHIKSAIKSCFAYKASDRPTAKQVLDKLGISTPGASQPGKAAAEPSLKGPLGWLFGGFTQQGAASPADVSPVGRSSGVHMSTASTTTGPPSRMSKTSQPPSQHIAPPAQQPSLRTPPSARQRQIKYTDIFDAVAAGDVSAVSALLKAKGPTILNEREGFSNWRKTPFMEAAEYGRVEVLEVMYEMGGKALLEQTGTTGYAAIHVAAQWGRVDAFNKLLEWSHDSQLTMQINDGATPLLCAAFEGHVDVVRVIFSKGGKAILNHQSKNGMTALHWAARKGFVEVASQLLGRIVASQHQEQ</sequence>
<comment type="similarity">
    <text evidence="1">Belongs to the protein kinase superfamily. TKL Ser/Thr protein kinase family.</text>
</comment>
<dbReference type="InterPro" id="IPR002110">
    <property type="entry name" value="Ankyrin_rpt"/>
</dbReference>
<dbReference type="InterPro" id="IPR017441">
    <property type="entry name" value="Protein_kinase_ATP_BS"/>
</dbReference>
<keyword evidence="2" id="KW-0808">Transferase</keyword>
<evidence type="ECO:0000256" key="3">
    <source>
        <dbReference type="ARBA" id="ARBA00022741"/>
    </source>
</evidence>